<dbReference type="GO" id="GO:0005829">
    <property type="term" value="C:cytosol"/>
    <property type="evidence" value="ECO:0007669"/>
    <property type="project" value="TreeGrafter"/>
</dbReference>
<dbReference type="InterPro" id="IPR011008">
    <property type="entry name" value="Dimeric_a/b-barrel"/>
</dbReference>
<dbReference type="SUPFAM" id="SSF54909">
    <property type="entry name" value="Dimeric alpha+beta barrel"/>
    <property type="match status" value="1"/>
</dbReference>
<dbReference type="GO" id="GO:0043200">
    <property type="term" value="P:response to amino acid"/>
    <property type="evidence" value="ECO:0007669"/>
    <property type="project" value="TreeGrafter"/>
</dbReference>
<dbReference type="Proteomes" id="UP001143330">
    <property type="component" value="Unassembled WGS sequence"/>
</dbReference>
<protein>
    <submittedName>
        <fullName evidence="5">AsnC family transcriptional regulator</fullName>
    </submittedName>
</protein>
<dbReference type="FunFam" id="1.10.10.10:FF:000186">
    <property type="entry name" value="AsnC family transcriptional regulator"/>
    <property type="match status" value="1"/>
</dbReference>
<dbReference type="InterPro" id="IPR019888">
    <property type="entry name" value="Tscrpt_reg_AsnC-like"/>
</dbReference>
<dbReference type="GO" id="GO:0006355">
    <property type="term" value="P:regulation of DNA-templated transcription"/>
    <property type="evidence" value="ECO:0007669"/>
    <property type="project" value="UniProtKB-ARBA"/>
</dbReference>
<keyword evidence="2" id="KW-0238">DNA-binding</keyword>
<reference evidence="5" key="1">
    <citation type="journal article" date="2014" name="Int. J. Syst. Evol. Microbiol.">
        <title>Complete genome sequence of Corynebacterium casei LMG S-19264T (=DSM 44701T), isolated from a smear-ripened cheese.</title>
        <authorList>
            <consortium name="US DOE Joint Genome Institute (JGI-PGF)"/>
            <person name="Walter F."/>
            <person name="Albersmeier A."/>
            <person name="Kalinowski J."/>
            <person name="Ruckert C."/>
        </authorList>
    </citation>
    <scope>NUCLEOTIDE SEQUENCE</scope>
    <source>
        <strain evidence="5">VKM B-2789</strain>
    </source>
</reference>
<dbReference type="InterPro" id="IPR000485">
    <property type="entry name" value="AsnC-type_HTH_dom"/>
</dbReference>
<evidence type="ECO:0000256" key="3">
    <source>
        <dbReference type="ARBA" id="ARBA00023163"/>
    </source>
</evidence>
<accession>A0A9W6N9M2</accession>
<dbReference type="InterPro" id="IPR019885">
    <property type="entry name" value="Tscrpt_reg_HTH_AsnC-type_CS"/>
</dbReference>
<dbReference type="PANTHER" id="PTHR30154:SF53">
    <property type="entry name" value="HTH-TYPE TRANSCRIPTIONAL REGULATOR LRPC"/>
    <property type="match status" value="1"/>
</dbReference>
<dbReference type="SUPFAM" id="SSF46785">
    <property type="entry name" value="Winged helix' DNA-binding domain"/>
    <property type="match status" value="1"/>
</dbReference>
<name>A0A9W6N9M2_9HYPH</name>
<keyword evidence="3" id="KW-0804">Transcription</keyword>
<dbReference type="Gene3D" id="3.30.70.920">
    <property type="match status" value="1"/>
</dbReference>
<feature type="domain" description="HTH asnC-type" evidence="4">
    <location>
        <begin position="23"/>
        <end position="84"/>
    </location>
</feature>
<dbReference type="PANTHER" id="PTHR30154">
    <property type="entry name" value="LEUCINE-RESPONSIVE REGULATORY PROTEIN"/>
    <property type="match status" value="1"/>
</dbReference>
<dbReference type="InterPro" id="IPR036388">
    <property type="entry name" value="WH-like_DNA-bd_sf"/>
</dbReference>
<evidence type="ECO:0000259" key="4">
    <source>
        <dbReference type="PROSITE" id="PS50956"/>
    </source>
</evidence>
<proteinExistence type="predicted"/>
<reference evidence="5" key="2">
    <citation type="submission" date="2023-01" db="EMBL/GenBank/DDBJ databases">
        <authorList>
            <person name="Sun Q."/>
            <person name="Evtushenko L."/>
        </authorList>
    </citation>
    <scope>NUCLEOTIDE SEQUENCE</scope>
    <source>
        <strain evidence="5">VKM B-2789</strain>
    </source>
</reference>
<dbReference type="SMART" id="SM00344">
    <property type="entry name" value="HTH_ASNC"/>
    <property type="match status" value="1"/>
</dbReference>
<dbReference type="CDD" id="cd00090">
    <property type="entry name" value="HTH_ARSR"/>
    <property type="match status" value="1"/>
</dbReference>
<dbReference type="Pfam" id="PF01037">
    <property type="entry name" value="AsnC_trans_reg"/>
    <property type="match status" value="1"/>
</dbReference>
<comment type="caution">
    <text evidence="5">The sequence shown here is derived from an EMBL/GenBank/DDBJ whole genome shotgun (WGS) entry which is preliminary data.</text>
</comment>
<dbReference type="PROSITE" id="PS50956">
    <property type="entry name" value="HTH_ASNC_2"/>
    <property type="match status" value="1"/>
</dbReference>
<evidence type="ECO:0000313" key="6">
    <source>
        <dbReference type="Proteomes" id="UP001143330"/>
    </source>
</evidence>
<dbReference type="InterPro" id="IPR011991">
    <property type="entry name" value="ArsR-like_HTH"/>
</dbReference>
<keyword evidence="6" id="KW-1185">Reference proteome</keyword>
<evidence type="ECO:0000313" key="5">
    <source>
        <dbReference type="EMBL" id="GLK82632.1"/>
    </source>
</evidence>
<organism evidence="5 6">
    <name type="scientific">Ancylobacter defluvii</name>
    <dbReference type="NCBI Taxonomy" id="1282440"/>
    <lineage>
        <taxon>Bacteria</taxon>
        <taxon>Pseudomonadati</taxon>
        <taxon>Pseudomonadota</taxon>
        <taxon>Alphaproteobacteria</taxon>
        <taxon>Hyphomicrobiales</taxon>
        <taxon>Xanthobacteraceae</taxon>
        <taxon>Ancylobacter</taxon>
    </lineage>
</organism>
<dbReference type="PROSITE" id="PS00519">
    <property type="entry name" value="HTH_ASNC_1"/>
    <property type="match status" value="1"/>
</dbReference>
<sequence length="174" mass="19162">MDSKRTESRGARLPGVRPAVVGLDDRDFAILEALQEDGRLPLSELGRRIGLSQPAVSERVKRLEERGVIAGYGARIDLAAVGLRMTAIIRLKTTHEHIRPCLNAFEALPYIVEVHRVTGNDCFVLKAIVPAPEHLAIIVDAIGRFGEVTTSLVLRSEPERPISRELMIAARGRD</sequence>
<dbReference type="EMBL" id="BSFM01000003">
    <property type="protein sequence ID" value="GLK82632.1"/>
    <property type="molecule type" value="Genomic_DNA"/>
</dbReference>
<dbReference type="Gene3D" id="1.10.10.10">
    <property type="entry name" value="Winged helix-like DNA-binding domain superfamily/Winged helix DNA-binding domain"/>
    <property type="match status" value="1"/>
</dbReference>
<keyword evidence="1" id="KW-0805">Transcription regulation</keyword>
<dbReference type="AlphaFoldDB" id="A0A9W6N9M2"/>
<dbReference type="GO" id="GO:0043565">
    <property type="term" value="F:sequence-specific DNA binding"/>
    <property type="evidence" value="ECO:0007669"/>
    <property type="project" value="InterPro"/>
</dbReference>
<dbReference type="Pfam" id="PF13412">
    <property type="entry name" value="HTH_24"/>
    <property type="match status" value="1"/>
</dbReference>
<dbReference type="InterPro" id="IPR019887">
    <property type="entry name" value="Tscrpt_reg_AsnC/Lrp_C"/>
</dbReference>
<gene>
    <name evidence="5" type="ORF">GCM10017653_07010</name>
</gene>
<dbReference type="RefSeq" id="WP_213363258.1">
    <property type="nucleotide sequence ID" value="NZ_BSFM01000003.1"/>
</dbReference>
<dbReference type="PRINTS" id="PR00033">
    <property type="entry name" value="HTHASNC"/>
</dbReference>
<evidence type="ECO:0000256" key="1">
    <source>
        <dbReference type="ARBA" id="ARBA00023015"/>
    </source>
</evidence>
<dbReference type="InterPro" id="IPR036390">
    <property type="entry name" value="WH_DNA-bd_sf"/>
</dbReference>
<evidence type="ECO:0000256" key="2">
    <source>
        <dbReference type="ARBA" id="ARBA00023125"/>
    </source>
</evidence>